<reference evidence="1 2" key="1">
    <citation type="submission" date="2016-02" db="EMBL/GenBank/DDBJ databases">
        <authorList>
            <person name="Wen L."/>
            <person name="He K."/>
            <person name="Yang H."/>
        </authorList>
    </citation>
    <scope>NUCLEOTIDE SEQUENCE [LARGE SCALE GENOMIC DNA]</scope>
    <source>
        <strain evidence="1">Trichococcus palustris</strain>
    </source>
</reference>
<organism evidence="1 2">
    <name type="scientific">Trichococcus palustris</name>
    <dbReference type="NCBI Taxonomy" id="140314"/>
    <lineage>
        <taxon>Bacteria</taxon>
        <taxon>Bacillati</taxon>
        <taxon>Bacillota</taxon>
        <taxon>Bacilli</taxon>
        <taxon>Lactobacillales</taxon>
        <taxon>Carnobacteriaceae</taxon>
        <taxon>Trichococcus</taxon>
    </lineage>
</organism>
<accession>A0A143YGB5</accession>
<evidence type="ECO:0000313" key="1">
    <source>
        <dbReference type="EMBL" id="CZQ90019.1"/>
    </source>
</evidence>
<gene>
    <name evidence="1" type="ORF">Tpal_1205</name>
</gene>
<dbReference type="Proteomes" id="UP000242754">
    <property type="component" value="Unassembled WGS sequence"/>
</dbReference>
<keyword evidence="2" id="KW-1185">Reference proteome</keyword>
<name>A0A143YGB5_9LACT</name>
<proteinExistence type="predicted"/>
<dbReference type="EMBL" id="FJNE01000003">
    <property type="protein sequence ID" value="CZQ90019.1"/>
    <property type="molecule type" value="Genomic_DNA"/>
</dbReference>
<dbReference type="OrthoDB" id="2167287at2"/>
<dbReference type="InterPro" id="IPR023393">
    <property type="entry name" value="START-like_dom_sf"/>
</dbReference>
<evidence type="ECO:0000313" key="2">
    <source>
        <dbReference type="Proteomes" id="UP000242754"/>
    </source>
</evidence>
<dbReference type="RefSeq" id="WP_087032523.1">
    <property type="nucleotide sequence ID" value="NZ_FJNE01000003.1"/>
</dbReference>
<dbReference type="SUPFAM" id="SSF55961">
    <property type="entry name" value="Bet v1-like"/>
    <property type="match status" value="1"/>
</dbReference>
<dbReference type="STRING" id="140314.SAMN04488076_11248"/>
<dbReference type="AlphaFoldDB" id="A0A143YGB5"/>
<dbReference type="Gene3D" id="3.30.530.20">
    <property type="match status" value="1"/>
</dbReference>
<dbReference type="CDD" id="cd07812">
    <property type="entry name" value="SRPBCC"/>
    <property type="match status" value="1"/>
</dbReference>
<protein>
    <submittedName>
        <fullName evidence="1">Polyketide cyclase / dehydrase and lipid transport</fullName>
    </submittedName>
</protein>
<sequence>MGYIKSHVKKSIFINAPVEKVSRYLGTPENWAQFHDNLSGIKPISGKGGLGSVFKADYAMAEEHGPVEILITQSDLAPEGFILKSAVSVDTMDPAEDSYVRQSYIGVAKENGTEFTFEEVQNVPIERFGGRFDKESYQALREKSSEKLMETIKKSCEA</sequence>